<dbReference type="EMBL" id="REFY01000005">
    <property type="protein sequence ID" value="RQG88045.1"/>
    <property type="molecule type" value="Genomic_DNA"/>
</dbReference>
<keyword evidence="4" id="KW-0808">Transferase</keyword>
<keyword evidence="1" id="KW-0501">Molybdenum cofactor biosynthesis</keyword>
<dbReference type="Gene3D" id="3.90.105.10">
    <property type="entry name" value="Molybdopterin biosynthesis moea protein, domain 2"/>
    <property type="match status" value="1"/>
</dbReference>
<dbReference type="PROSITE" id="PS01079">
    <property type="entry name" value="MOCF_BIOSYNTHESIS_2"/>
    <property type="match status" value="1"/>
</dbReference>
<sequence>MGHDHSDMIWRRTAVESVLEMRSSVLSERETRSVPLESIERRTLAESIVAERDVPAHDHATMDGFAFDATDEYPLAVIADEVFPEDEPPSIDPGEAVPIATGAPLPPEANAVLKREDSSLEGDQLRGTTLEPGTYTYERGSNLSEGDRLFERGERLSPKDAILLGDLGRETVEVYEPFSTAVLATGTEIHEGRITDLDSDMLAGLIRSWGHDPTYEGSVPDEYERVEDSIDRLANQYDVVLTTGGTSVGHKDHVIRALDALGEVVFHRVRIRPGKPIAMATLPDHDAVAFAIPGKPIGAHTISTFVMRPFFTGTTSLPTVGARLTHDLELGPDGFEYVVPVTLEETEDGYETTALGHADSPLSVYDSQFDPSVLSSSTRASRADGVVLTQSPLEAETTVSVLPYSVLE</sequence>
<dbReference type="InterPro" id="IPR036425">
    <property type="entry name" value="MoaB/Mog-like_dom_sf"/>
</dbReference>
<dbReference type="InterPro" id="IPR036135">
    <property type="entry name" value="MoeA_linker/N_sf"/>
</dbReference>
<dbReference type="SUPFAM" id="SSF53218">
    <property type="entry name" value="Molybdenum cofactor biosynthesis proteins"/>
    <property type="match status" value="1"/>
</dbReference>
<feature type="region of interest" description="Disordered" evidence="2">
    <location>
        <begin position="116"/>
        <end position="141"/>
    </location>
</feature>
<evidence type="ECO:0000313" key="5">
    <source>
        <dbReference type="Proteomes" id="UP000273828"/>
    </source>
</evidence>
<dbReference type="RefSeq" id="WP_124179241.1">
    <property type="nucleotide sequence ID" value="NZ_REFY01000005.1"/>
</dbReference>
<evidence type="ECO:0000256" key="2">
    <source>
        <dbReference type="SAM" id="MobiDB-lite"/>
    </source>
</evidence>
<evidence type="ECO:0000313" key="4">
    <source>
        <dbReference type="EMBL" id="RQG88045.1"/>
    </source>
</evidence>
<comment type="caution">
    <text evidence="4">The sequence shown here is derived from an EMBL/GenBank/DDBJ whole genome shotgun (WGS) entry which is preliminary data.</text>
</comment>
<dbReference type="SUPFAM" id="SSF63882">
    <property type="entry name" value="MoeA N-terminal region -like"/>
    <property type="match status" value="1"/>
</dbReference>
<dbReference type="Gene3D" id="2.170.190.11">
    <property type="entry name" value="Molybdopterin biosynthesis moea protein, domain 3"/>
    <property type="match status" value="1"/>
</dbReference>
<dbReference type="AlphaFoldDB" id="A0A3N6MTC2"/>
<dbReference type="Proteomes" id="UP000273828">
    <property type="component" value="Unassembled WGS sequence"/>
</dbReference>
<organism evidence="4 5">
    <name type="scientific">Natrarchaeobius halalkaliphilus</name>
    <dbReference type="NCBI Taxonomy" id="1679091"/>
    <lineage>
        <taxon>Archaea</taxon>
        <taxon>Methanobacteriati</taxon>
        <taxon>Methanobacteriota</taxon>
        <taxon>Stenosarchaea group</taxon>
        <taxon>Halobacteria</taxon>
        <taxon>Halobacteriales</taxon>
        <taxon>Natrialbaceae</taxon>
        <taxon>Natrarchaeobius</taxon>
    </lineage>
</organism>
<gene>
    <name evidence="4" type="ORF">EA462_14435</name>
</gene>
<dbReference type="InterPro" id="IPR036688">
    <property type="entry name" value="MoeA_C_domain_IV_sf"/>
</dbReference>
<dbReference type="InterPro" id="IPR005110">
    <property type="entry name" value="MoeA_linker/N"/>
</dbReference>
<dbReference type="CDD" id="cd00887">
    <property type="entry name" value="MoeA"/>
    <property type="match status" value="1"/>
</dbReference>
<name>A0A3N6MTC2_9EURY</name>
<dbReference type="PANTHER" id="PTHR10192:SF19">
    <property type="entry name" value="MOLYBDOPTERIN BIOSYNTHESIS PROTEIN MJ0666-RELATED"/>
    <property type="match status" value="1"/>
</dbReference>
<dbReference type="PANTHER" id="PTHR10192">
    <property type="entry name" value="MOLYBDOPTERIN BIOSYNTHESIS PROTEIN"/>
    <property type="match status" value="1"/>
</dbReference>
<accession>A0A3N6MTC2</accession>
<evidence type="ECO:0000256" key="1">
    <source>
        <dbReference type="ARBA" id="ARBA00023150"/>
    </source>
</evidence>
<feature type="domain" description="MoaB/Mog" evidence="3">
    <location>
        <begin position="181"/>
        <end position="313"/>
    </location>
</feature>
<proteinExistence type="predicted"/>
<dbReference type="InterPro" id="IPR008284">
    <property type="entry name" value="MoCF_biosynth_CS"/>
</dbReference>
<dbReference type="Pfam" id="PF03453">
    <property type="entry name" value="MoeA_N"/>
    <property type="match status" value="1"/>
</dbReference>
<dbReference type="SMART" id="SM00852">
    <property type="entry name" value="MoCF_biosynth"/>
    <property type="match status" value="1"/>
</dbReference>
<dbReference type="InterPro" id="IPR001453">
    <property type="entry name" value="MoaB/Mog_dom"/>
</dbReference>
<evidence type="ECO:0000259" key="3">
    <source>
        <dbReference type="SMART" id="SM00852"/>
    </source>
</evidence>
<dbReference type="InterPro" id="IPR038987">
    <property type="entry name" value="MoeA-like"/>
</dbReference>
<reference evidence="4 5" key="1">
    <citation type="submission" date="2018-10" db="EMBL/GenBank/DDBJ databases">
        <title>Natrarchaeobius chitinivorans gen. nov., sp. nov., and Natrarchaeobius haloalkaliphilus sp. nov., alkaliphilic, chitin-utilizing haloarchaea from hypersaline alkaline lakes.</title>
        <authorList>
            <person name="Sorokin D.Y."/>
            <person name="Elcheninov A.G."/>
            <person name="Kostrikina N.A."/>
            <person name="Bale N.J."/>
            <person name="Sinninghe Damste J.S."/>
            <person name="Khijniak T.V."/>
            <person name="Kublanov I.V."/>
            <person name="Toshchakov S.V."/>
        </authorList>
    </citation>
    <scope>NUCLEOTIDE SEQUENCE [LARGE SCALE GENOMIC DNA]</scope>
    <source>
        <strain evidence="4 5">AArcht-Sl</strain>
    </source>
</reference>
<dbReference type="Pfam" id="PF00994">
    <property type="entry name" value="MoCF_biosynth"/>
    <property type="match status" value="1"/>
</dbReference>
<dbReference type="GO" id="GO:0061599">
    <property type="term" value="F:molybdopterin molybdotransferase activity"/>
    <property type="evidence" value="ECO:0007669"/>
    <property type="project" value="TreeGrafter"/>
</dbReference>
<dbReference type="OrthoDB" id="31371at2157"/>
<dbReference type="Gene3D" id="2.40.340.10">
    <property type="entry name" value="MoeA, C-terminal, domain IV"/>
    <property type="match status" value="1"/>
</dbReference>
<protein>
    <submittedName>
        <fullName evidence="4">Molybdopterin molybdenumtransferase MoeA</fullName>
    </submittedName>
</protein>
<keyword evidence="5" id="KW-1185">Reference proteome</keyword>
<dbReference type="Gene3D" id="3.40.980.10">
    <property type="entry name" value="MoaB/Mog-like domain"/>
    <property type="match status" value="1"/>
</dbReference>
<dbReference type="GO" id="GO:0006777">
    <property type="term" value="P:Mo-molybdopterin cofactor biosynthetic process"/>
    <property type="evidence" value="ECO:0007669"/>
    <property type="project" value="UniProtKB-KW"/>
</dbReference>
<dbReference type="GO" id="GO:0005737">
    <property type="term" value="C:cytoplasm"/>
    <property type="evidence" value="ECO:0007669"/>
    <property type="project" value="TreeGrafter"/>
</dbReference>